<dbReference type="RefSeq" id="WP_170240335.1">
    <property type="nucleotide sequence ID" value="NZ_VNHO01000018.1"/>
</dbReference>
<dbReference type="InterPro" id="IPR051729">
    <property type="entry name" value="Opine/Lysopine_DH"/>
</dbReference>
<dbReference type="Pfam" id="PF02317">
    <property type="entry name" value="Octopine_DH"/>
    <property type="match status" value="1"/>
</dbReference>
<dbReference type="InterPro" id="IPR008927">
    <property type="entry name" value="6-PGluconate_DH-like_C_sf"/>
</dbReference>
<comment type="caution">
    <text evidence="5">The sequence shown here is derived from an EMBL/GenBank/DDBJ whole genome shotgun (WGS) entry which is preliminary data.</text>
</comment>
<keyword evidence="6" id="KW-1185">Reference proteome</keyword>
<reference evidence="5 6" key="1">
    <citation type="submission" date="2019-07" db="EMBL/GenBank/DDBJ databases">
        <title>Genomic Encyclopedia of Type Strains, Phase I: the one thousand microbial genomes (KMG-I) project.</title>
        <authorList>
            <person name="Kyrpides N."/>
        </authorList>
    </citation>
    <scope>NUCLEOTIDE SEQUENCE [LARGE SCALE GENOMIC DNA]</scope>
    <source>
        <strain evidence="5 6">DSM 16647</strain>
    </source>
</reference>
<dbReference type="Gene3D" id="1.10.1040.10">
    <property type="entry name" value="N-(1-d-carboxylethyl)-l-norvaline Dehydrogenase, domain 2"/>
    <property type="match status" value="1"/>
</dbReference>
<dbReference type="GO" id="GO:0016616">
    <property type="term" value="F:oxidoreductase activity, acting on the CH-OH group of donors, NAD or NADP as acceptor"/>
    <property type="evidence" value="ECO:0007669"/>
    <property type="project" value="InterPro"/>
</dbReference>
<keyword evidence="2" id="KW-0812">Transmembrane</keyword>
<evidence type="ECO:0000259" key="4">
    <source>
        <dbReference type="Pfam" id="PF02317"/>
    </source>
</evidence>
<proteinExistence type="predicted"/>
<dbReference type="SUPFAM" id="SSF51735">
    <property type="entry name" value="NAD(P)-binding Rossmann-fold domains"/>
    <property type="match status" value="1"/>
</dbReference>
<evidence type="ECO:0000313" key="5">
    <source>
        <dbReference type="EMBL" id="TYP52435.1"/>
    </source>
</evidence>
<name>A0A5S5ANL6_9FIRM</name>
<dbReference type="Proteomes" id="UP000322294">
    <property type="component" value="Unassembled WGS sequence"/>
</dbReference>
<dbReference type="SUPFAM" id="SSF48179">
    <property type="entry name" value="6-phosphogluconate dehydrogenase C-terminal domain-like"/>
    <property type="match status" value="1"/>
</dbReference>
<dbReference type="Pfam" id="PF01210">
    <property type="entry name" value="NAD_Gly3P_dh_N"/>
    <property type="match status" value="1"/>
</dbReference>
<dbReference type="InterPro" id="IPR003421">
    <property type="entry name" value="Opine_DH"/>
</dbReference>
<dbReference type="InterPro" id="IPR036291">
    <property type="entry name" value="NAD(P)-bd_dom_sf"/>
</dbReference>
<feature type="domain" description="Glycerol-3-phosphate dehydrogenase NAD-dependent N-terminal" evidence="3">
    <location>
        <begin position="11"/>
        <end position="108"/>
    </location>
</feature>
<evidence type="ECO:0000256" key="2">
    <source>
        <dbReference type="SAM" id="Phobius"/>
    </source>
</evidence>
<dbReference type="PANTHER" id="PTHR38015:SF1">
    <property type="entry name" value="OPINE DEHYDROGENASE DOMAIN-CONTAINING PROTEIN"/>
    <property type="match status" value="1"/>
</dbReference>
<organism evidence="5 6">
    <name type="scientific">Thermosediminibacter litoriperuensis</name>
    <dbReference type="NCBI Taxonomy" id="291989"/>
    <lineage>
        <taxon>Bacteria</taxon>
        <taxon>Bacillati</taxon>
        <taxon>Bacillota</taxon>
        <taxon>Clostridia</taxon>
        <taxon>Thermosediminibacterales</taxon>
        <taxon>Thermosediminibacteraceae</taxon>
        <taxon>Thermosediminibacter</taxon>
    </lineage>
</organism>
<accession>A0A5S5ANL6</accession>
<evidence type="ECO:0000313" key="6">
    <source>
        <dbReference type="Proteomes" id="UP000322294"/>
    </source>
</evidence>
<protein>
    <submittedName>
        <fullName evidence="5">Opine dehydrogenase</fullName>
    </submittedName>
</protein>
<feature type="transmembrane region" description="Helical" evidence="2">
    <location>
        <begin position="12"/>
        <end position="36"/>
    </location>
</feature>
<dbReference type="InterPro" id="IPR011128">
    <property type="entry name" value="G3P_DH_NAD-dep_N"/>
</dbReference>
<dbReference type="GO" id="GO:0046168">
    <property type="term" value="P:glycerol-3-phosphate catabolic process"/>
    <property type="evidence" value="ECO:0007669"/>
    <property type="project" value="InterPro"/>
</dbReference>
<evidence type="ECO:0000259" key="3">
    <source>
        <dbReference type="Pfam" id="PF01210"/>
    </source>
</evidence>
<dbReference type="GO" id="GO:0051287">
    <property type="term" value="F:NAD binding"/>
    <property type="evidence" value="ECO:0007669"/>
    <property type="project" value="InterPro"/>
</dbReference>
<feature type="domain" description="Opine dehydrogenase" evidence="4">
    <location>
        <begin position="189"/>
        <end position="333"/>
    </location>
</feature>
<dbReference type="PANTHER" id="PTHR38015">
    <property type="entry name" value="BLR6086 PROTEIN"/>
    <property type="match status" value="1"/>
</dbReference>
<gene>
    <name evidence="5" type="ORF">LZ11_01701</name>
</gene>
<keyword evidence="1" id="KW-0560">Oxidoreductase</keyword>
<dbReference type="AlphaFoldDB" id="A0A5S5ANL6"/>
<dbReference type="EMBL" id="VNHO01000018">
    <property type="protein sequence ID" value="TYP52435.1"/>
    <property type="molecule type" value="Genomic_DNA"/>
</dbReference>
<dbReference type="InterPro" id="IPR013328">
    <property type="entry name" value="6PGD_dom2"/>
</dbReference>
<keyword evidence="2" id="KW-1133">Transmembrane helix</keyword>
<evidence type="ECO:0000256" key="1">
    <source>
        <dbReference type="ARBA" id="ARBA00023002"/>
    </source>
</evidence>
<dbReference type="Gene3D" id="3.40.50.720">
    <property type="entry name" value="NAD(P)-binding Rossmann-like Domain"/>
    <property type="match status" value="1"/>
</dbReference>
<sequence length="377" mass="41365">MIKGPEEVRYTVIGAGNGGLAMAGYLGLMGFTVNLYNRSEEKIKDLIKDPKIHLTGAVEGEGKLSMVTTDIRETIEGSDIIMVTTPATAHRELAEQMAPYIKDNQIIVLNPGRTCGALEVYETLRKSGCTKNVIVAEAQTFIYACRATGPTSARIFSVKNEVKLAAIPAEKTELVIRLLSAAYPQFKPARDVMETSLNNFGAIFHPAPTLLNSGHIERGQTFEYYLEGITPSIGQMLERLDAERMKVARVLGVKAISAMQWLEDSYGACGNSIYEAIQNNPAYKGLTAPKDLKTRYIYEDVPFSLVPISSLAKNLGIETPAIDTIIRLANMMTGVNFWEQGRTVDKLGLAGLSPAEIHEFVQNGYLEIKRPEEEVVA</sequence>
<keyword evidence="2" id="KW-0472">Membrane</keyword>